<evidence type="ECO:0000256" key="1">
    <source>
        <dbReference type="SAM" id="MobiDB-lite"/>
    </source>
</evidence>
<dbReference type="Proteomes" id="UP000008783">
    <property type="component" value="Unassembled WGS sequence"/>
</dbReference>
<organism evidence="2 3">
    <name type="scientific">Puccinia graminis f. sp. tritici (strain CRL 75-36-700-3 / race SCCL)</name>
    <name type="common">Black stem rust fungus</name>
    <dbReference type="NCBI Taxonomy" id="418459"/>
    <lineage>
        <taxon>Eukaryota</taxon>
        <taxon>Fungi</taxon>
        <taxon>Dikarya</taxon>
        <taxon>Basidiomycota</taxon>
        <taxon>Pucciniomycotina</taxon>
        <taxon>Pucciniomycetes</taxon>
        <taxon>Pucciniales</taxon>
        <taxon>Pucciniaceae</taxon>
        <taxon>Puccinia</taxon>
    </lineage>
</organism>
<reference evidence="3" key="2">
    <citation type="journal article" date="2011" name="Proc. Natl. Acad. Sci. U.S.A.">
        <title>Obligate biotrophy features unraveled by the genomic analysis of rust fungi.</title>
        <authorList>
            <person name="Duplessis S."/>
            <person name="Cuomo C.A."/>
            <person name="Lin Y.-C."/>
            <person name="Aerts A."/>
            <person name="Tisserant E."/>
            <person name="Veneault-Fourrey C."/>
            <person name="Joly D.L."/>
            <person name="Hacquard S."/>
            <person name="Amselem J."/>
            <person name="Cantarel B.L."/>
            <person name="Chiu R."/>
            <person name="Coutinho P.M."/>
            <person name="Feau N."/>
            <person name="Field M."/>
            <person name="Frey P."/>
            <person name="Gelhaye E."/>
            <person name="Goldberg J."/>
            <person name="Grabherr M.G."/>
            <person name="Kodira C.D."/>
            <person name="Kohler A."/>
            <person name="Kuees U."/>
            <person name="Lindquist E.A."/>
            <person name="Lucas S.M."/>
            <person name="Mago R."/>
            <person name="Mauceli E."/>
            <person name="Morin E."/>
            <person name="Murat C."/>
            <person name="Pangilinan J.L."/>
            <person name="Park R."/>
            <person name="Pearson M."/>
            <person name="Quesneville H."/>
            <person name="Rouhier N."/>
            <person name="Sakthikumar S."/>
            <person name="Salamov A.A."/>
            <person name="Schmutz J."/>
            <person name="Selles B."/>
            <person name="Shapiro H."/>
            <person name="Tanguay P."/>
            <person name="Tuskan G.A."/>
            <person name="Henrissat B."/>
            <person name="Van de Peer Y."/>
            <person name="Rouze P."/>
            <person name="Ellis J.G."/>
            <person name="Dodds P.N."/>
            <person name="Schein J.E."/>
            <person name="Zhong S."/>
            <person name="Hamelin R.C."/>
            <person name="Grigoriev I.V."/>
            <person name="Szabo L.J."/>
            <person name="Martin F."/>
        </authorList>
    </citation>
    <scope>NUCLEOTIDE SEQUENCE [LARGE SCALE GENOMIC DNA]</scope>
    <source>
        <strain evidence="3">CRL 75-36-700-3 / race SCCL</strain>
    </source>
</reference>
<accession>E3K371</accession>
<dbReference type="AlphaFoldDB" id="E3K371"/>
<keyword evidence="3" id="KW-1185">Reference proteome</keyword>
<dbReference type="GeneID" id="10537116"/>
<gene>
    <name evidence="2" type="ORF">PGTG_04884</name>
</gene>
<sequence>MAEYEGQVALTRSTREAKKRCVASEQAYIGAQDDRASNASTNTSLQHLEPTGISTPFPSVIHASSSVGQIQPIHVLKTGIYPDRFFPTTDWLAVVIHPLNLASVLRPQTQSIIDNTRPNGVLKLLVQLVLGPHRCCGPVICIPIGTTLQASNSVRSSPQKGQHPFWTGLSLDTLSYQAQHLKNSLPLHHQYNGNIVNHNRSDRMFNFINLAFVASALCLATVDSRIPIGTERNLAASKVDSVYKPLQVTRAQVLDKRHLPQLPENENLADFTPTPVIPQTTSDNTRRGSEKLNRRTFGQFSFKQIKVHAYLVECLNGIVPHVQLIRNLCAGEFNGDAERLGWSLVAELQEILNILNGCLAKIKSCGTAPTPSGAPGGRTPSLGDICQILFRIMCEIRDCCLVIGALCTKYVIVRQICHDTLTQITSCLASIAVSLGAEVGNISTGLGRLIATMPHFFVGVQFGFDAIPGILGDGKGFFSFNAFL</sequence>
<dbReference type="RefSeq" id="XP_003323347.2">
    <property type="nucleotide sequence ID" value="XM_003323299.2"/>
</dbReference>
<proteinExistence type="predicted"/>
<name>E3K371_PUCGT</name>
<dbReference type="HOGENOM" id="CLU_563969_0_0_1"/>
<dbReference type="VEuPathDB" id="FungiDB:PGTG_04884"/>
<dbReference type="OrthoDB" id="2510594at2759"/>
<feature type="region of interest" description="Disordered" evidence="1">
    <location>
        <begin position="270"/>
        <end position="290"/>
    </location>
</feature>
<dbReference type="KEGG" id="pgr:PGTG_04884"/>
<evidence type="ECO:0000313" key="3">
    <source>
        <dbReference type="Proteomes" id="UP000008783"/>
    </source>
</evidence>
<reference key="1">
    <citation type="submission" date="2007-01" db="EMBL/GenBank/DDBJ databases">
        <title>The Genome Sequence of Puccinia graminis f. sp. tritici Strain CRL 75-36-700-3.</title>
        <authorList>
            <consortium name="The Broad Institute Genome Sequencing Platform"/>
            <person name="Birren B."/>
            <person name="Lander E."/>
            <person name="Galagan J."/>
            <person name="Nusbaum C."/>
            <person name="Devon K."/>
            <person name="Cuomo C."/>
            <person name="Jaffe D."/>
            <person name="Butler J."/>
            <person name="Alvarez P."/>
            <person name="Gnerre S."/>
            <person name="Grabherr M."/>
            <person name="Mauceli E."/>
            <person name="Brockman W."/>
            <person name="Young S."/>
            <person name="LaButti K."/>
            <person name="Sykes S."/>
            <person name="DeCaprio D."/>
            <person name="Crawford M."/>
            <person name="Koehrsen M."/>
            <person name="Engels R."/>
            <person name="Montgomery P."/>
            <person name="Pearson M."/>
            <person name="Howarth C."/>
            <person name="Larson L."/>
            <person name="White J."/>
            <person name="Zeng Q."/>
            <person name="Kodira C."/>
            <person name="Yandava C."/>
            <person name="Alvarado L."/>
            <person name="O'Leary S."/>
            <person name="Szabo L."/>
            <person name="Dean R."/>
            <person name="Schein J."/>
        </authorList>
    </citation>
    <scope>NUCLEOTIDE SEQUENCE</scope>
    <source>
        <strain>CRL 75-36-700-3</strain>
    </source>
</reference>
<evidence type="ECO:0000313" key="2">
    <source>
        <dbReference type="EMBL" id="EFP78928.2"/>
    </source>
</evidence>
<dbReference type="InParanoid" id="E3K371"/>
<protein>
    <submittedName>
        <fullName evidence="2">Uncharacterized protein</fullName>
    </submittedName>
</protein>
<dbReference type="EMBL" id="DS178271">
    <property type="protein sequence ID" value="EFP78928.2"/>
    <property type="molecule type" value="Genomic_DNA"/>
</dbReference>